<proteinExistence type="predicted"/>
<protein>
    <recommendedName>
        <fullName evidence="8">TMEM205-like domain-containing protein</fullName>
    </recommendedName>
</protein>
<dbReference type="EMBL" id="CM026421">
    <property type="protein sequence ID" value="KAG0590933.1"/>
    <property type="molecule type" value="Genomic_DNA"/>
</dbReference>
<evidence type="ECO:0000313" key="10">
    <source>
        <dbReference type="Proteomes" id="UP000822688"/>
    </source>
</evidence>
<keyword evidence="3 6" id="KW-1133">Transmembrane helix</keyword>
<feature type="transmembrane region" description="Helical" evidence="6">
    <location>
        <begin position="449"/>
        <end position="467"/>
    </location>
</feature>
<dbReference type="AlphaFoldDB" id="A0A8T0J7V4"/>
<evidence type="ECO:0000256" key="4">
    <source>
        <dbReference type="ARBA" id="ARBA00023136"/>
    </source>
</evidence>
<gene>
    <name evidence="9" type="ORF">KC19_1G136900</name>
</gene>
<evidence type="ECO:0000256" key="1">
    <source>
        <dbReference type="ARBA" id="ARBA00004370"/>
    </source>
</evidence>
<evidence type="ECO:0000313" key="9">
    <source>
        <dbReference type="EMBL" id="KAG0590933.1"/>
    </source>
</evidence>
<feature type="chain" id="PRO_5035748393" description="TMEM205-like domain-containing protein" evidence="7">
    <location>
        <begin position="25"/>
        <end position="564"/>
    </location>
</feature>
<evidence type="ECO:0000256" key="6">
    <source>
        <dbReference type="SAM" id="Phobius"/>
    </source>
</evidence>
<dbReference type="Proteomes" id="UP000822688">
    <property type="component" value="Chromosome 1"/>
</dbReference>
<name>A0A8T0J7V4_CERPU</name>
<feature type="signal peptide" evidence="7">
    <location>
        <begin position="1"/>
        <end position="24"/>
    </location>
</feature>
<dbReference type="InterPro" id="IPR025423">
    <property type="entry name" value="TMEM205-like"/>
</dbReference>
<feature type="transmembrane region" description="Helical" evidence="6">
    <location>
        <begin position="473"/>
        <end position="492"/>
    </location>
</feature>
<dbReference type="PANTHER" id="PTHR47652:SF3">
    <property type="entry name" value="MITOCHONDRIAL IMPORT INNER MEMBRANE TRANSLOCASE SUBUNIT TIM44"/>
    <property type="match status" value="1"/>
</dbReference>
<feature type="transmembrane region" description="Helical" evidence="6">
    <location>
        <begin position="408"/>
        <end position="429"/>
    </location>
</feature>
<keyword evidence="10" id="KW-1185">Reference proteome</keyword>
<dbReference type="PANTHER" id="PTHR47652">
    <property type="entry name" value="MITOCHONDRIAL IMPORT INNER MEMBRANE TRANSLOCASE SUBUNIT TIM44"/>
    <property type="match status" value="1"/>
</dbReference>
<evidence type="ECO:0000256" key="7">
    <source>
        <dbReference type="SAM" id="SignalP"/>
    </source>
</evidence>
<keyword evidence="7" id="KW-0732">Signal</keyword>
<keyword evidence="4 6" id="KW-0472">Membrane</keyword>
<sequence length="564" mass="60955">MGKMGVLGLVVLVVLLASPGSSDAIWSGKKEPATAGEAAKEYAKEAVRNTADAAANVGESIKQTANAAYETTANAAKTVTGGRSDRASDGPTGAAYRDRAGNYVSDTAAATQRKAAEAAAAVKDTAAGTAQAARDTAARAYDATADTVGSAKNRVLGAPEPEPTYTQRAADAARRAHENVRDGASRAYETTTGGWGSGKEDNRGVYDKAKDTVSRAGQATRDTTYKAMGYEAPAEKSYASRAYDSVLGTSGDAYEAGKNRLGSIIEILGWHRAPEEDVHMTSHLGKYYSPYDVVVGNTRYVWHQKPDEPESYYESAKNTVGSATQTVADKAREGANTVYDAAGRTKDMTVESANRATESVKDVAGKTGETVSEYSQKSKEAINASAAAVEQKLAKPGFFRRLWRFLHLLTWGATFGTAVWMTFMSGRLLQQNMPREQFRTVQTKMFPSYLRFLTAGEGVLTFLYMFMSRSSKWQILNLLILVGTTGYNAYVLEPQTTKIYLDRLRLEKEEGRGLSDAAVDNVNDELAEKNKKFQELHGFSASLNLLSLAGLTYHAWNIVSRLHA</sequence>
<organism evidence="9 10">
    <name type="scientific">Ceratodon purpureus</name>
    <name type="common">Fire moss</name>
    <name type="synonym">Dicranum purpureum</name>
    <dbReference type="NCBI Taxonomy" id="3225"/>
    <lineage>
        <taxon>Eukaryota</taxon>
        <taxon>Viridiplantae</taxon>
        <taxon>Streptophyta</taxon>
        <taxon>Embryophyta</taxon>
        <taxon>Bryophyta</taxon>
        <taxon>Bryophytina</taxon>
        <taxon>Bryopsida</taxon>
        <taxon>Dicranidae</taxon>
        <taxon>Pseudoditrichales</taxon>
        <taxon>Ditrichaceae</taxon>
        <taxon>Ceratodon</taxon>
    </lineage>
</organism>
<evidence type="ECO:0000259" key="8">
    <source>
        <dbReference type="Pfam" id="PF13664"/>
    </source>
</evidence>
<evidence type="ECO:0000256" key="5">
    <source>
        <dbReference type="SAM" id="MobiDB-lite"/>
    </source>
</evidence>
<dbReference type="GO" id="GO:0016020">
    <property type="term" value="C:membrane"/>
    <property type="evidence" value="ECO:0007669"/>
    <property type="project" value="UniProtKB-SubCell"/>
</dbReference>
<keyword evidence="2 6" id="KW-0812">Transmembrane</keyword>
<accession>A0A8T0J7V4</accession>
<comment type="subcellular location">
    <subcellularLocation>
        <location evidence="1">Membrane</location>
    </subcellularLocation>
</comment>
<reference evidence="9" key="1">
    <citation type="submission" date="2020-06" db="EMBL/GenBank/DDBJ databases">
        <title>WGS assembly of Ceratodon purpureus strain R40.</title>
        <authorList>
            <person name="Carey S.B."/>
            <person name="Jenkins J."/>
            <person name="Shu S."/>
            <person name="Lovell J.T."/>
            <person name="Sreedasyam A."/>
            <person name="Maumus F."/>
            <person name="Tiley G.P."/>
            <person name="Fernandez-Pozo N."/>
            <person name="Barry K."/>
            <person name="Chen C."/>
            <person name="Wang M."/>
            <person name="Lipzen A."/>
            <person name="Daum C."/>
            <person name="Saski C.A."/>
            <person name="Payton A.C."/>
            <person name="Mcbreen J.C."/>
            <person name="Conrad R.E."/>
            <person name="Kollar L.M."/>
            <person name="Olsson S."/>
            <person name="Huttunen S."/>
            <person name="Landis J.B."/>
            <person name="Wickett N.J."/>
            <person name="Johnson M.G."/>
            <person name="Rensing S.A."/>
            <person name="Grimwood J."/>
            <person name="Schmutz J."/>
            <person name="Mcdaniel S.F."/>
        </authorList>
    </citation>
    <scope>NUCLEOTIDE SEQUENCE</scope>
    <source>
        <strain evidence="9">R40</strain>
    </source>
</reference>
<dbReference type="Pfam" id="PF13664">
    <property type="entry name" value="DUF4149"/>
    <property type="match status" value="1"/>
</dbReference>
<dbReference type="OrthoDB" id="1641132at2759"/>
<evidence type="ECO:0000256" key="2">
    <source>
        <dbReference type="ARBA" id="ARBA00022692"/>
    </source>
</evidence>
<feature type="region of interest" description="Disordered" evidence="5">
    <location>
        <begin position="77"/>
        <end position="99"/>
    </location>
</feature>
<feature type="domain" description="TMEM205-like" evidence="8">
    <location>
        <begin position="409"/>
        <end position="499"/>
    </location>
</feature>
<evidence type="ECO:0000256" key="3">
    <source>
        <dbReference type="ARBA" id="ARBA00022989"/>
    </source>
</evidence>
<comment type="caution">
    <text evidence="9">The sequence shown here is derived from an EMBL/GenBank/DDBJ whole genome shotgun (WGS) entry which is preliminary data.</text>
</comment>